<keyword evidence="3" id="KW-1185">Reference proteome</keyword>
<dbReference type="Gene3D" id="1.50.10.100">
    <property type="entry name" value="Chondroitin AC/alginate lyase"/>
    <property type="match status" value="1"/>
</dbReference>
<dbReference type="SUPFAM" id="SSF48230">
    <property type="entry name" value="Chondroitin AC/alginate lyase"/>
    <property type="match status" value="1"/>
</dbReference>
<dbReference type="EMBL" id="LWBO01000010">
    <property type="protein sequence ID" value="OQP49619.1"/>
    <property type="molecule type" value="Genomic_DNA"/>
</dbReference>
<accession>A0ABX3NY88</accession>
<reference evidence="2 3" key="1">
    <citation type="submission" date="2016-04" db="EMBL/GenBank/DDBJ databases">
        <authorList>
            <person name="Chen L."/>
            <person name="Zhuang W."/>
            <person name="Wang G."/>
        </authorList>
    </citation>
    <scope>NUCLEOTIDE SEQUENCE [LARGE SCALE GENOMIC DNA]</scope>
    <source>
        <strain evidence="3">GR20</strain>
    </source>
</reference>
<feature type="domain" description="Heparinase II C-terminal" evidence="1">
    <location>
        <begin position="809"/>
        <end position="883"/>
    </location>
</feature>
<dbReference type="Pfam" id="PF18675">
    <property type="entry name" value="HepII_C"/>
    <property type="match status" value="1"/>
</dbReference>
<dbReference type="Gene3D" id="2.70.98.70">
    <property type="match status" value="1"/>
</dbReference>
<dbReference type="Gene3D" id="2.60.40.2750">
    <property type="match status" value="1"/>
</dbReference>
<evidence type="ECO:0000313" key="2">
    <source>
        <dbReference type="EMBL" id="OQP49619.1"/>
    </source>
</evidence>
<gene>
    <name evidence="2" type="ORF">A4D02_28935</name>
</gene>
<evidence type="ECO:0000259" key="1">
    <source>
        <dbReference type="Pfam" id="PF18675"/>
    </source>
</evidence>
<proteinExistence type="predicted"/>
<name>A0ABX3NY88_9BACT</name>
<evidence type="ECO:0000313" key="3">
    <source>
        <dbReference type="Proteomes" id="UP000192277"/>
    </source>
</evidence>
<dbReference type="Proteomes" id="UP000192277">
    <property type="component" value="Unassembled WGS sequence"/>
</dbReference>
<dbReference type="InterPro" id="IPR008929">
    <property type="entry name" value="Chondroitin_lyas"/>
</dbReference>
<dbReference type="InterPro" id="IPR040925">
    <property type="entry name" value="HepII_C"/>
</dbReference>
<protein>
    <recommendedName>
        <fullName evidence="1">Heparinase II C-terminal domain-containing protein</fullName>
    </recommendedName>
</protein>
<sequence>MIMGRKYLDQIFCTSRLSVVTCLSWSLLLVLSAAGQPGFQKQDNRTTVDVDKAKGKPVSRKDSTITLSFDQLEEGTYEFFSAATLTGKNEGNPVSTFRMQWQWNNSRVTSRIVYDNYAKGNQYVGKFDLTAKKKTLKIGLPAAVKLVSITYKKYEAPELPAGMTGYVPSVTPPAAHPRLWVTPAFLPVLKERIQAAENNTAWNKVQQTALTDYPFTPDTTKEIFYNEQLENIIRSKAFYYLVSHENRIGQEAVSLLYKYFGVLEFGNVTYGDITREVGRAIYTGALVYDWCYDLLTPAQKDYFHQHFMRLSRDMEIGWPPFVDPIINGHANEAQVSRDLLAMSIAVYNEDTLPYRYTSYALLEQLVPMRAFEYQSPRHNQGIDYGAYRFGWEMHGAMLFYRMLGEKVYPDNIKNLPYYWLYMRTPDGYMLRDGDMFSNKKGNGANSYWKQPQTMLLCYAYSKDPLIKGEFEREGGLPDDPVLYLLLNDPSIKAIPQPTALPLTKDFGQVLGGMVARTGWNNTPESNDVVAEIKGGGYGFGNHQHPDAGAIQLYYHGMQFGDIGLYLGYGSPYDFNFNKRSVAHSMMLAYDPAEKLYYRTKTNDGGARFSQRFPVSPEQTITDPWFNLGAVLSADAGPSAKTPLYSYWKADLTPAYSAKMSRYTRSFCFLNTNNAVVPAVMIIADDMETATPGIEKYWQINAYNQPATSGSTLFLQSKVAGITGYTAVDMLLPAPAERVLQIKGGDSSRSVFGTYYPTDTSKAESRAYRIMISPREKTGRNKFLTVFQMTTDTAQRLPVYFKEQAGYYEVRVADIVQVLSAGESINETVTIDIPAGTYNLVATGLKEGFWHVRKKGETANTNYYVRPGKNTLQVHLPEGSYELLPGRDPNGAYWSAPNGLPYILK</sequence>
<organism evidence="2 3">
    <name type="scientific">Niastella koreensis</name>
    <dbReference type="NCBI Taxonomy" id="354356"/>
    <lineage>
        <taxon>Bacteria</taxon>
        <taxon>Pseudomonadati</taxon>
        <taxon>Bacteroidota</taxon>
        <taxon>Chitinophagia</taxon>
        <taxon>Chitinophagales</taxon>
        <taxon>Chitinophagaceae</taxon>
        <taxon>Niastella</taxon>
    </lineage>
</organism>
<comment type="caution">
    <text evidence="2">The sequence shown here is derived from an EMBL/GenBank/DDBJ whole genome shotgun (WGS) entry which is preliminary data.</text>
</comment>